<accession>A0A6P9C608</accession>
<evidence type="ECO:0000256" key="3">
    <source>
        <dbReference type="ARBA" id="ARBA00022692"/>
    </source>
</evidence>
<dbReference type="InterPro" id="IPR011500">
    <property type="entry name" value="GPCR_3_9-Cys_dom"/>
</dbReference>
<feature type="transmembrane region" description="Helical" evidence="11">
    <location>
        <begin position="791"/>
        <end position="811"/>
    </location>
</feature>
<evidence type="ECO:0000313" key="14">
    <source>
        <dbReference type="Proteomes" id="UP001652622"/>
    </source>
</evidence>
<name>A0A6P9C608_PANGU</name>
<dbReference type="Pfam" id="PF00003">
    <property type="entry name" value="7tm_3"/>
    <property type="match status" value="1"/>
</dbReference>
<evidence type="ECO:0000256" key="6">
    <source>
        <dbReference type="ARBA" id="ARBA00023040"/>
    </source>
</evidence>
<evidence type="ECO:0000256" key="2">
    <source>
        <dbReference type="ARBA" id="ARBA00022475"/>
    </source>
</evidence>
<evidence type="ECO:0000256" key="10">
    <source>
        <dbReference type="ARBA" id="ARBA00023224"/>
    </source>
</evidence>
<evidence type="ECO:0000259" key="13">
    <source>
        <dbReference type="PROSITE" id="PS50259"/>
    </source>
</evidence>
<keyword evidence="14" id="KW-1185">Reference proteome</keyword>
<gene>
    <name evidence="15" type="primary">LOC117668919</name>
</gene>
<keyword evidence="2" id="KW-1003">Cell membrane</keyword>
<dbReference type="InterPro" id="IPR000068">
    <property type="entry name" value="GPCR_3_Ca_sens_rcpt-rel"/>
</dbReference>
<dbReference type="RefSeq" id="XP_034278862.2">
    <property type="nucleotide sequence ID" value="XM_034422971.2"/>
</dbReference>
<keyword evidence="8" id="KW-0675">Receptor</keyword>
<dbReference type="PROSITE" id="PS50259">
    <property type="entry name" value="G_PROTEIN_RECEP_F3_4"/>
    <property type="match status" value="1"/>
</dbReference>
<sequence length="853" mass="97402">MLLMLLLLLPDVGCKLGHKKCGTQHIPMTVPKYYEPGDFIYGGIIYQSSFYMKPYNFHQCPSGPPLGKIVVTENYQHILALIFAMKQINGNDQMLPNVTLGFNIYDSHLNAKWTYHAAIQLISPNSKFLPNYKCIIQDNLFAVIEELISDIIYRFPILMSLYKIPQIMYGSARDDAGDTNIPSFYKTVTNIIYQYSGILHLLLYFNWRWIGFLVTNLDWFIQTLVPEFSKKGICFAFIEVFSSSCYNANTGFYFDCVIEFYEKIMNNEARVLIFNGDTRSMIYLRYFLNTDFKEIFGNSKGKVWILTIGMELKYFASQKTWDLQDFHGAISFAVHAKELKGFQQHIQDLKPSVVKEDGFIKDFWTQAFGCTFQYSDLGDKKENICSGQENLKSLPEHVFPKRVTGHSYSIYNAVYAMVHALQAMYSSTFLRTFRRALKTFLLWQLFHFMKSVSFNNSAGERIFFDQNRGIVQELDIINWITFPNQSFTLVKVGKMDPQSPPEKAFTINEDAIVWHSWFNQTLPVSLCNAPCKPGSRKKMKEGESFCCYDCITCPKGSISHYKDMADCVKCPDDYYANKYQNTCIPKIISFLSYEEPLGITLSTSVLLFSLATVMILGIFLKYHNTPIVKANNRGLTYMLLISFVLCFLCALLFIGQPKKATCFLQQIAFGIVFTFAVSCVLAKTITVVLIFMATRPGSRLKKCVGSRLSCSIVLSCSFLQVSISLVWMATTPPFPDMDMHSVPEVIVLKCNESSPIMFYCVLSYMGFLAIVSFTVAFFARKLPNSFNETKLITFSMLVFCSVWFTFVPTYLSAQGKYIVAVEIFCILSSSAGLLGCLFFPKCYIILLRSELNK</sequence>
<protein>
    <submittedName>
        <fullName evidence="15">Vomeronasal type-2 receptor 26-like</fullName>
    </submittedName>
</protein>
<evidence type="ECO:0000256" key="11">
    <source>
        <dbReference type="SAM" id="Phobius"/>
    </source>
</evidence>
<dbReference type="PRINTS" id="PR00248">
    <property type="entry name" value="GPCRMGR"/>
</dbReference>
<feature type="transmembrane region" description="Helical" evidence="11">
    <location>
        <begin position="597"/>
        <end position="622"/>
    </location>
</feature>
<feature type="transmembrane region" description="Helical" evidence="11">
    <location>
        <begin position="667"/>
        <end position="692"/>
    </location>
</feature>
<evidence type="ECO:0000256" key="5">
    <source>
        <dbReference type="ARBA" id="ARBA00022989"/>
    </source>
</evidence>
<comment type="subcellular location">
    <subcellularLocation>
        <location evidence="1">Cell membrane</location>
        <topology evidence="1">Multi-pass membrane protein</topology>
    </subcellularLocation>
</comment>
<dbReference type="InterPro" id="IPR028082">
    <property type="entry name" value="Peripla_BP_I"/>
</dbReference>
<evidence type="ECO:0000256" key="1">
    <source>
        <dbReference type="ARBA" id="ARBA00004651"/>
    </source>
</evidence>
<evidence type="ECO:0000256" key="9">
    <source>
        <dbReference type="ARBA" id="ARBA00023180"/>
    </source>
</evidence>
<keyword evidence="10" id="KW-0807">Transducer</keyword>
<dbReference type="PROSITE" id="PS00981">
    <property type="entry name" value="G_PROTEIN_RECEP_F3_3"/>
    <property type="match status" value="1"/>
</dbReference>
<dbReference type="PANTHER" id="PTHR24061">
    <property type="entry name" value="CALCIUM-SENSING RECEPTOR-RELATED"/>
    <property type="match status" value="1"/>
</dbReference>
<dbReference type="InterPro" id="IPR000337">
    <property type="entry name" value="GPCR_3"/>
</dbReference>
<dbReference type="GO" id="GO:0005886">
    <property type="term" value="C:plasma membrane"/>
    <property type="evidence" value="ECO:0007669"/>
    <property type="project" value="UniProtKB-SubCell"/>
</dbReference>
<evidence type="ECO:0000256" key="12">
    <source>
        <dbReference type="SAM" id="SignalP"/>
    </source>
</evidence>
<feature type="non-terminal residue" evidence="15">
    <location>
        <position position="853"/>
    </location>
</feature>
<dbReference type="Gene3D" id="3.40.50.2300">
    <property type="match status" value="2"/>
</dbReference>
<dbReference type="InterPro" id="IPR017979">
    <property type="entry name" value="GPCR_3_CS"/>
</dbReference>
<keyword evidence="3 11" id="KW-0812">Transmembrane</keyword>
<dbReference type="Gene3D" id="2.10.50.30">
    <property type="entry name" value="GPCR, family 3, nine cysteines domain"/>
    <property type="match status" value="1"/>
</dbReference>
<dbReference type="Pfam" id="PF01094">
    <property type="entry name" value="ANF_receptor"/>
    <property type="match status" value="1"/>
</dbReference>
<dbReference type="InParanoid" id="A0A6P9C608"/>
<dbReference type="GO" id="GO:0004930">
    <property type="term" value="F:G protein-coupled receptor activity"/>
    <property type="evidence" value="ECO:0007669"/>
    <property type="project" value="UniProtKB-KW"/>
</dbReference>
<reference evidence="15" key="1">
    <citation type="submission" date="2025-08" db="UniProtKB">
        <authorList>
            <consortium name="RefSeq"/>
        </authorList>
    </citation>
    <scope>IDENTIFICATION</scope>
    <source>
        <tissue evidence="15">Blood</tissue>
    </source>
</reference>
<dbReference type="InterPro" id="IPR038550">
    <property type="entry name" value="GPCR_3_9-Cys_sf"/>
</dbReference>
<dbReference type="GeneID" id="117668919"/>
<feature type="transmembrane region" description="Helical" evidence="11">
    <location>
        <begin position="817"/>
        <end position="839"/>
    </location>
</feature>
<organism evidence="14 15">
    <name type="scientific">Pantherophis guttatus</name>
    <name type="common">Corn snake</name>
    <name type="synonym">Elaphe guttata</name>
    <dbReference type="NCBI Taxonomy" id="94885"/>
    <lineage>
        <taxon>Eukaryota</taxon>
        <taxon>Metazoa</taxon>
        <taxon>Chordata</taxon>
        <taxon>Craniata</taxon>
        <taxon>Vertebrata</taxon>
        <taxon>Euteleostomi</taxon>
        <taxon>Lepidosauria</taxon>
        <taxon>Squamata</taxon>
        <taxon>Bifurcata</taxon>
        <taxon>Unidentata</taxon>
        <taxon>Episquamata</taxon>
        <taxon>Toxicofera</taxon>
        <taxon>Serpentes</taxon>
        <taxon>Colubroidea</taxon>
        <taxon>Colubridae</taxon>
        <taxon>Colubrinae</taxon>
        <taxon>Pantherophis</taxon>
    </lineage>
</organism>
<feature type="transmembrane region" description="Helical" evidence="11">
    <location>
        <begin position="756"/>
        <end position="779"/>
    </location>
</feature>
<proteinExistence type="predicted"/>
<dbReference type="InterPro" id="IPR004073">
    <property type="entry name" value="GPCR_3_vmron_rcpt_2"/>
</dbReference>
<keyword evidence="7 11" id="KW-0472">Membrane</keyword>
<dbReference type="InterPro" id="IPR001828">
    <property type="entry name" value="ANF_lig-bd_rcpt"/>
</dbReference>
<feature type="domain" description="G-protein coupled receptors family 3 profile" evidence="13">
    <location>
        <begin position="597"/>
        <end position="853"/>
    </location>
</feature>
<evidence type="ECO:0000256" key="4">
    <source>
        <dbReference type="ARBA" id="ARBA00022729"/>
    </source>
</evidence>
<dbReference type="CDD" id="cd15283">
    <property type="entry name" value="7tmC_V2R_pheromone"/>
    <property type="match status" value="1"/>
</dbReference>
<dbReference type="InterPro" id="IPR017978">
    <property type="entry name" value="GPCR_3_C"/>
</dbReference>
<dbReference type="Pfam" id="PF07562">
    <property type="entry name" value="NCD3G"/>
    <property type="match status" value="1"/>
</dbReference>
<feature type="signal peptide" evidence="12">
    <location>
        <begin position="1"/>
        <end position="17"/>
    </location>
</feature>
<keyword evidence="6" id="KW-0297">G-protein coupled receptor</keyword>
<dbReference type="Proteomes" id="UP001652622">
    <property type="component" value="Unplaced"/>
</dbReference>
<evidence type="ECO:0000313" key="15">
    <source>
        <dbReference type="RefSeq" id="XP_034278862.2"/>
    </source>
</evidence>
<dbReference type="AlphaFoldDB" id="A0A6P9C608"/>
<feature type="transmembrane region" description="Helical" evidence="11">
    <location>
        <begin position="704"/>
        <end position="729"/>
    </location>
</feature>
<feature type="chain" id="PRO_5046253727" evidence="12">
    <location>
        <begin position="18"/>
        <end position="853"/>
    </location>
</feature>
<keyword evidence="4 12" id="KW-0732">Signal</keyword>
<keyword evidence="5 11" id="KW-1133">Transmembrane helix</keyword>
<keyword evidence="9" id="KW-0325">Glycoprotein</keyword>
<dbReference type="PRINTS" id="PR01535">
    <property type="entry name" value="VOMERONASL2R"/>
</dbReference>
<dbReference type="KEGG" id="pgut:117668919"/>
<feature type="transmembrane region" description="Helical" evidence="11">
    <location>
        <begin position="634"/>
        <end position="655"/>
    </location>
</feature>
<evidence type="ECO:0000256" key="7">
    <source>
        <dbReference type="ARBA" id="ARBA00023136"/>
    </source>
</evidence>
<evidence type="ECO:0000256" key="8">
    <source>
        <dbReference type="ARBA" id="ARBA00023170"/>
    </source>
</evidence>
<dbReference type="PANTHER" id="PTHR24061:SF599">
    <property type="entry name" value="G-PROTEIN COUPLED RECEPTORS FAMILY 3 PROFILE DOMAIN-CONTAINING PROTEIN"/>
    <property type="match status" value="1"/>
</dbReference>
<dbReference type="SUPFAM" id="SSF53822">
    <property type="entry name" value="Periplasmic binding protein-like I"/>
    <property type="match status" value="1"/>
</dbReference>